<proteinExistence type="predicted"/>
<keyword evidence="2" id="KW-1185">Reference proteome</keyword>
<evidence type="ECO:0000313" key="2">
    <source>
        <dbReference type="Proteomes" id="UP001159200"/>
    </source>
</evidence>
<reference evidence="1 2" key="1">
    <citation type="submission" date="2023-03" db="EMBL/GenBank/DDBJ databases">
        <title>Bacterial isolates from washroom surfaces on a university campus.</title>
        <authorList>
            <person name="Holman D.B."/>
            <person name="Gzyl K.E."/>
            <person name="Taheri A.E."/>
        </authorList>
    </citation>
    <scope>NUCLEOTIDE SEQUENCE [LARGE SCALE GENOMIC DNA]</scope>
    <source>
        <strain evidence="1 2">RD01</strain>
    </source>
</reference>
<protein>
    <submittedName>
        <fullName evidence="1">DUF1381 domain-containing protein</fullName>
    </submittedName>
</protein>
<organism evidence="1 2">
    <name type="scientific">Staphylococcus cohnii</name>
    <dbReference type="NCBI Taxonomy" id="29382"/>
    <lineage>
        <taxon>Bacteria</taxon>
        <taxon>Bacillati</taxon>
        <taxon>Bacillota</taxon>
        <taxon>Bacilli</taxon>
        <taxon>Bacillales</taxon>
        <taxon>Staphylococcaceae</taxon>
        <taxon>Staphylococcus</taxon>
        <taxon>Staphylococcus cohnii species complex</taxon>
    </lineage>
</organism>
<name>A0ABT6IZS8_9STAP</name>
<dbReference type="Proteomes" id="UP001159200">
    <property type="component" value="Unassembled WGS sequence"/>
</dbReference>
<dbReference type="RefSeq" id="WP_280561628.1">
    <property type="nucleotide sequence ID" value="NZ_JAROYJ010000008.1"/>
</dbReference>
<accession>A0ABT6IZS8</accession>
<dbReference type="EMBL" id="JAROYR010000007">
    <property type="protein sequence ID" value="MDH5157944.1"/>
    <property type="molecule type" value="Genomic_DNA"/>
</dbReference>
<dbReference type="Pfam" id="PF07129">
    <property type="entry name" value="DUF1381"/>
    <property type="match status" value="1"/>
</dbReference>
<gene>
    <name evidence="1" type="ORF">P5X59_06365</name>
</gene>
<evidence type="ECO:0000313" key="1">
    <source>
        <dbReference type="EMBL" id="MDH5157944.1"/>
    </source>
</evidence>
<comment type="caution">
    <text evidence="1">The sequence shown here is derived from an EMBL/GenBank/DDBJ whole genome shotgun (WGS) entry which is preliminary data.</text>
</comment>
<dbReference type="InterPro" id="IPR009812">
    <property type="entry name" value="DUF1381"/>
</dbReference>
<sequence length="50" mass="5878">MQFLVRKTTHTTGEVFLDVTRAKENEEFVVVDAENKEDAKEKIKHKEDDQ</sequence>